<reference evidence="1" key="1">
    <citation type="journal article" date="2021" name="bioRxiv">
        <title>Whole Genome Assembly and Annotation of Northern Wild Rice, Zizania palustris L., Supports a Whole Genome Duplication in the Zizania Genus.</title>
        <authorList>
            <person name="Haas M."/>
            <person name="Kono T."/>
            <person name="Macchietto M."/>
            <person name="Millas R."/>
            <person name="McGilp L."/>
            <person name="Shao M."/>
            <person name="Duquette J."/>
            <person name="Hirsch C.N."/>
            <person name="Kimball J."/>
        </authorList>
    </citation>
    <scope>NUCLEOTIDE SEQUENCE</scope>
    <source>
        <tissue evidence="1">Fresh leaf tissue</tissue>
    </source>
</reference>
<dbReference type="EMBL" id="JAAALK010000079">
    <property type="protein sequence ID" value="KAG8096393.1"/>
    <property type="molecule type" value="Genomic_DNA"/>
</dbReference>
<dbReference type="Proteomes" id="UP000729402">
    <property type="component" value="Unassembled WGS sequence"/>
</dbReference>
<evidence type="ECO:0000313" key="1">
    <source>
        <dbReference type="EMBL" id="KAG8096393.1"/>
    </source>
</evidence>
<protein>
    <submittedName>
        <fullName evidence="1">Uncharacterized protein</fullName>
    </submittedName>
</protein>
<name>A0A8J5WZF2_ZIZPA</name>
<keyword evidence="2" id="KW-1185">Reference proteome</keyword>
<organism evidence="1 2">
    <name type="scientific">Zizania palustris</name>
    <name type="common">Northern wild rice</name>
    <dbReference type="NCBI Taxonomy" id="103762"/>
    <lineage>
        <taxon>Eukaryota</taxon>
        <taxon>Viridiplantae</taxon>
        <taxon>Streptophyta</taxon>
        <taxon>Embryophyta</taxon>
        <taxon>Tracheophyta</taxon>
        <taxon>Spermatophyta</taxon>
        <taxon>Magnoliopsida</taxon>
        <taxon>Liliopsida</taxon>
        <taxon>Poales</taxon>
        <taxon>Poaceae</taxon>
        <taxon>BOP clade</taxon>
        <taxon>Oryzoideae</taxon>
        <taxon>Oryzeae</taxon>
        <taxon>Zizaniinae</taxon>
        <taxon>Zizania</taxon>
    </lineage>
</organism>
<gene>
    <name evidence="1" type="ORF">GUJ93_ZPchr0013g33811</name>
</gene>
<dbReference type="AlphaFoldDB" id="A0A8J5WZF2"/>
<comment type="caution">
    <text evidence="1">The sequence shown here is derived from an EMBL/GenBank/DDBJ whole genome shotgun (WGS) entry which is preliminary data.</text>
</comment>
<reference evidence="1" key="2">
    <citation type="submission" date="2021-02" db="EMBL/GenBank/DDBJ databases">
        <authorList>
            <person name="Kimball J.A."/>
            <person name="Haas M.W."/>
            <person name="Macchietto M."/>
            <person name="Kono T."/>
            <person name="Duquette J."/>
            <person name="Shao M."/>
        </authorList>
    </citation>
    <scope>NUCLEOTIDE SEQUENCE</scope>
    <source>
        <tissue evidence="1">Fresh leaf tissue</tissue>
    </source>
</reference>
<sequence>MTSRGDASTLAIAFAPPANLRRAAGLPRRRLCPRRRRRALRPCVCSLLRWIGLRFAWRPSEQGPHRDGFGNCPGRIYFRSWGAWS</sequence>
<proteinExistence type="predicted"/>
<evidence type="ECO:0000313" key="2">
    <source>
        <dbReference type="Proteomes" id="UP000729402"/>
    </source>
</evidence>
<accession>A0A8J5WZF2</accession>